<dbReference type="SUPFAM" id="SSF46894">
    <property type="entry name" value="C-terminal effector domain of the bipartite response regulators"/>
    <property type="match status" value="1"/>
</dbReference>
<dbReference type="InterPro" id="IPR016032">
    <property type="entry name" value="Sig_transdc_resp-reg_C-effctor"/>
</dbReference>
<dbReference type="PROSITE" id="PS50110">
    <property type="entry name" value="RESPONSE_REGULATORY"/>
    <property type="match status" value="1"/>
</dbReference>
<proteinExistence type="predicted"/>
<evidence type="ECO:0000256" key="2">
    <source>
        <dbReference type="ARBA" id="ARBA00023015"/>
    </source>
</evidence>
<evidence type="ECO:0000259" key="6">
    <source>
        <dbReference type="PROSITE" id="PS50043"/>
    </source>
</evidence>
<keyword evidence="2" id="KW-0805">Transcription regulation</keyword>
<dbReference type="EMBL" id="FNBE01000016">
    <property type="protein sequence ID" value="SDG86112.1"/>
    <property type="molecule type" value="Genomic_DNA"/>
</dbReference>
<dbReference type="InterPro" id="IPR011006">
    <property type="entry name" value="CheY-like_superfamily"/>
</dbReference>
<dbReference type="InterPro" id="IPR039420">
    <property type="entry name" value="WalR-like"/>
</dbReference>
<dbReference type="SMART" id="SM00421">
    <property type="entry name" value="HTH_LUXR"/>
    <property type="match status" value="1"/>
</dbReference>
<feature type="domain" description="Response regulatory" evidence="7">
    <location>
        <begin position="2"/>
        <end position="122"/>
    </location>
</feature>
<evidence type="ECO:0000256" key="5">
    <source>
        <dbReference type="PROSITE-ProRule" id="PRU00169"/>
    </source>
</evidence>
<dbReference type="STRING" id="366584.SAMN05216377_11647"/>
<sequence length="215" mass="23396">MRVVIGEDEALLREGLVLLLQGAGCEVVGATDTAPDLVRLARDQRPDLVLTDIRMPPDHAEDGLRAALAIRAERPDTAVLVLSQYVHRQYAYELLSDRPAGVGYLLKQRVADVAGFCRDVRTVAGGGTVLDPDVVSAMLHRARSAPDPLDDLTPRQTEVIALLAQGRTNAGIARRLGISEKAVVQHVSRIYDLLGLALTDDDHRRVLAVIRYLNA</sequence>
<keyword evidence="3" id="KW-0238">DNA-binding</keyword>
<keyword evidence="4" id="KW-0804">Transcription</keyword>
<dbReference type="CDD" id="cd06170">
    <property type="entry name" value="LuxR_C_like"/>
    <property type="match status" value="1"/>
</dbReference>
<dbReference type="PROSITE" id="PS50043">
    <property type="entry name" value="HTH_LUXR_2"/>
    <property type="match status" value="1"/>
</dbReference>
<dbReference type="GO" id="GO:0000160">
    <property type="term" value="P:phosphorelay signal transduction system"/>
    <property type="evidence" value="ECO:0007669"/>
    <property type="project" value="InterPro"/>
</dbReference>
<organism evidence="8 9">
    <name type="scientific">Pseudonocardia oroxyli</name>
    <dbReference type="NCBI Taxonomy" id="366584"/>
    <lineage>
        <taxon>Bacteria</taxon>
        <taxon>Bacillati</taxon>
        <taxon>Actinomycetota</taxon>
        <taxon>Actinomycetes</taxon>
        <taxon>Pseudonocardiales</taxon>
        <taxon>Pseudonocardiaceae</taxon>
        <taxon>Pseudonocardia</taxon>
    </lineage>
</organism>
<feature type="domain" description="HTH luxR-type" evidence="6">
    <location>
        <begin position="145"/>
        <end position="215"/>
    </location>
</feature>
<evidence type="ECO:0000313" key="9">
    <source>
        <dbReference type="Proteomes" id="UP000198967"/>
    </source>
</evidence>
<dbReference type="Pfam" id="PF00196">
    <property type="entry name" value="GerE"/>
    <property type="match status" value="1"/>
</dbReference>
<dbReference type="InterPro" id="IPR000792">
    <property type="entry name" value="Tscrpt_reg_LuxR_C"/>
</dbReference>
<dbReference type="OrthoDB" id="3519926at2"/>
<dbReference type="InterPro" id="IPR058245">
    <property type="entry name" value="NreC/VraR/RcsB-like_REC"/>
</dbReference>
<dbReference type="Pfam" id="PF00072">
    <property type="entry name" value="Response_reg"/>
    <property type="match status" value="1"/>
</dbReference>
<name>A0A1G7XPJ0_PSEOR</name>
<feature type="modified residue" description="4-aspartylphosphate" evidence="5">
    <location>
        <position position="52"/>
    </location>
</feature>
<dbReference type="RefSeq" id="WP_093088469.1">
    <property type="nucleotide sequence ID" value="NZ_FNBE01000016.1"/>
</dbReference>
<evidence type="ECO:0000259" key="7">
    <source>
        <dbReference type="PROSITE" id="PS50110"/>
    </source>
</evidence>
<dbReference type="InterPro" id="IPR001789">
    <property type="entry name" value="Sig_transdc_resp-reg_receiver"/>
</dbReference>
<dbReference type="GO" id="GO:0006355">
    <property type="term" value="P:regulation of DNA-templated transcription"/>
    <property type="evidence" value="ECO:0007669"/>
    <property type="project" value="InterPro"/>
</dbReference>
<dbReference type="CDD" id="cd17535">
    <property type="entry name" value="REC_NarL-like"/>
    <property type="match status" value="1"/>
</dbReference>
<protein>
    <submittedName>
        <fullName evidence="8">Two component transcriptional regulator, LuxR family</fullName>
    </submittedName>
</protein>
<evidence type="ECO:0000256" key="1">
    <source>
        <dbReference type="ARBA" id="ARBA00022553"/>
    </source>
</evidence>
<evidence type="ECO:0000313" key="8">
    <source>
        <dbReference type="EMBL" id="SDG86112.1"/>
    </source>
</evidence>
<dbReference type="GO" id="GO:0003677">
    <property type="term" value="F:DNA binding"/>
    <property type="evidence" value="ECO:0007669"/>
    <property type="project" value="UniProtKB-KW"/>
</dbReference>
<gene>
    <name evidence="8" type="ORF">SAMN05216377_11647</name>
</gene>
<evidence type="ECO:0000256" key="3">
    <source>
        <dbReference type="ARBA" id="ARBA00023125"/>
    </source>
</evidence>
<keyword evidence="9" id="KW-1185">Reference proteome</keyword>
<dbReference type="PANTHER" id="PTHR43214:SF24">
    <property type="entry name" value="TRANSCRIPTIONAL REGULATORY PROTEIN NARL-RELATED"/>
    <property type="match status" value="1"/>
</dbReference>
<dbReference type="PANTHER" id="PTHR43214">
    <property type="entry name" value="TWO-COMPONENT RESPONSE REGULATOR"/>
    <property type="match status" value="1"/>
</dbReference>
<dbReference type="Proteomes" id="UP000198967">
    <property type="component" value="Unassembled WGS sequence"/>
</dbReference>
<keyword evidence="1 5" id="KW-0597">Phosphoprotein</keyword>
<dbReference type="SUPFAM" id="SSF52172">
    <property type="entry name" value="CheY-like"/>
    <property type="match status" value="1"/>
</dbReference>
<reference evidence="8 9" key="1">
    <citation type="submission" date="2016-10" db="EMBL/GenBank/DDBJ databases">
        <authorList>
            <person name="de Groot N.N."/>
        </authorList>
    </citation>
    <scope>NUCLEOTIDE SEQUENCE [LARGE SCALE GENOMIC DNA]</scope>
    <source>
        <strain evidence="8 9">CGMCC 4.3143</strain>
    </source>
</reference>
<dbReference type="PRINTS" id="PR00038">
    <property type="entry name" value="HTHLUXR"/>
</dbReference>
<dbReference type="SMART" id="SM00448">
    <property type="entry name" value="REC"/>
    <property type="match status" value="1"/>
</dbReference>
<evidence type="ECO:0000256" key="4">
    <source>
        <dbReference type="ARBA" id="ARBA00023163"/>
    </source>
</evidence>
<dbReference type="AlphaFoldDB" id="A0A1G7XPJ0"/>
<accession>A0A1G7XPJ0</accession>
<dbReference type="Gene3D" id="3.40.50.2300">
    <property type="match status" value="1"/>
</dbReference>